<dbReference type="InterPro" id="IPR016181">
    <property type="entry name" value="Acyl_CoA_acyltransferase"/>
</dbReference>
<dbReference type="GO" id="GO:0016747">
    <property type="term" value="F:acyltransferase activity, transferring groups other than amino-acyl groups"/>
    <property type="evidence" value="ECO:0007669"/>
    <property type="project" value="InterPro"/>
</dbReference>
<dbReference type="RefSeq" id="WP_185721973.1">
    <property type="nucleotide sequence ID" value="NZ_BAAAWI010000001.1"/>
</dbReference>
<evidence type="ECO:0000259" key="3">
    <source>
        <dbReference type="PROSITE" id="PS51186"/>
    </source>
</evidence>
<accession>A0A7G7MQW4</accession>
<sequence length="171" mass="18389">MVPEPLIEVVPQAPPVAALHRLWLAVSRAGGAVAFVPDSPEQEIRAAAQHAVDEVAAGRLHLLAIREGDELTGTVFLRPGPGPRVAHRAEVVRLMVDPSRQGRGRGTALLTAAVAHARALGLEQLLLSARGGTPLPAFYAARGWTAAGVWRDALHLGPDDRRDEHWFQLRL</sequence>
<evidence type="ECO:0000313" key="4">
    <source>
        <dbReference type="EMBL" id="QNG55175.1"/>
    </source>
</evidence>
<dbReference type="Proteomes" id="UP000515728">
    <property type="component" value="Chromosome"/>
</dbReference>
<keyword evidence="2" id="KW-0012">Acyltransferase</keyword>
<dbReference type="InterPro" id="IPR050832">
    <property type="entry name" value="Bact_Acetyltransf"/>
</dbReference>
<dbReference type="PROSITE" id="PS51186">
    <property type="entry name" value="GNAT"/>
    <property type="match status" value="1"/>
</dbReference>
<dbReference type="KEGG" id="ppel:H6H00_15730"/>
<feature type="domain" description="N-acetyltransferase" evidence="3">
    <location>
        <begin position="7"/>
        <end position="168"/>
    </location>
</feature>
<evidence type="ECO:0000256" key="1">
    <source>
        <dbReference type="ARBA" id="ARBA00022679"/>
    </source>
</evidence>
<keyword evidence="1" id="KW-0808">Transferase</keyword>
<dbReference type="Pfam" id="PF00583">
    <property type="entry name" value="Acetyltransf_1"/>
    <property type="match status" value="1"/>
</dbReference>
<proteinExistence type="predicted"/>
<dbReference type="SUPFAM" id="SSF55729">
    <property type="entry name" value="Acyl-CoA N-acyltransferases (Nat)"/>
    <property type="match status" value="1"/>
</dbReference>
<dbReference type="InterPro" id="IPR000182">
    <property type="entry name" value="GNAT_dom"/>
</dbReference>
<dbReference type="AlphaFoldDB" id="A0A7G7MQW4"/>
<gene>
    <name evidence="4" type="ORF">H6H00_15730</name>
</gene>
<dbReference type="EMBL" id="CP060131">
    <property type="protein sequence ID" value="QNG55175.1"/>
    <property type="molecule type" value="Genomic_DNA"/>
</dbReference>
<organism evidence="4 5">
    <name type="scientific">Pseudonocardia petroleophila</name>
    <dbReference type="NCBI Taxonomy" id="37331"/>
    <lineage>
        <taxon>Bacteria</taxon>
        <taxon>Bacillati</taxon>
        <taxon>Actinomycetota</taxon>
        <taxon>Actinomycetes</taxon>
        <taxon>Pseudonocardiales</taxon>
        <taxon>Pseudonocardiaceae</taxon>
        <taxon>Pseudonocardia</taxon>
    </lineage>
</organism>
<dbReference type="Gene3D" id="3.40.630.30">
    <property type="match status" value="1"/>
</dbReference>
<keyword evidence="5" id="KW-1185">Reference proteome</keyword>
<name>A0A7G7MQW4_9PSEU</name>
<evidence type="ECO:0000313" key="5">
    <source>
        <dbReference type="Proteomes" id="UP000515728"/>
    </source>
</evidence>
<dbReference type="PANTHER" id="PTHR43877">
    <property type="entry name" value="AMINOALKYLPHOSPHONATE N-ACETYLTRANSFERASE-RELATED-RELATED"/>
    <property type="match status" value="1"/>
</dbReference>
<protein>
    <submittedName>
        <fullName evidence="4">GNAT family N-acetyltransferase</fullName>
    </submittedName>
</protein>
<dbReference type="PANTHER" id="PTHR43877:SF1">
    <property type="entry name" value="ACETYLTRANSFERASE"/>
    <property type="match status" value="1"/>
</dbReference>
<reference evidence="4 5" key="1">
    <citation type="submission" date="2020-08" db="EMBL/GenBank/DDBJ databases">
        <authorList>
            <person name="Mo P."/>
        </authorList>
    </citation>
    <scope>NUCLEOTIDE SEQUENCE [LARGE SCALE GENOMIC DNA]</scope>
    <source>
        <strain evidence="4 5">CGMCC 4.1532</strain>
    </source>
</reference>
<evidence type="ECO:0000256" key="2">
    <source>
        <dbReference type="ARBA" id="ARBA00023315"/>
    </source>
</evidence>
<dbReference type="CDD" id="cd04301">
    <property type="entry name" value="NAT_SF"/>
    <property type="match status" value="1"/>
</dbReference>